<dbReference type="PRINTS" id="PR00449">
    <property type="entry name" value="RASTRNSFRMNG"/>
</dbReference>
<dbReference type="InterPro" id="IPR001806">
    <property type="entry name" value="Small_GTPase"/>
</dbReference>
<dbReference type="CDD" id="cd00154">
    <property type="entry name" value="Rab"/>
    <property type="match status" value="1"/>
</dbReference>
<sequence>MPKKSQDKYDHLVKILLLGDSSVGKSSLLLRFCEKKFGSNYTLTIGIDFETRIVENRGKRYKLQIWDTAGQERFRTITPAYFRSAMGVILVYDITSIESFESLDYWTGILDEYSRSDLVKVVVGNKLDLYFARQVDEYKGKSFADQIGAPFFELSAKNNHSNVVDEPFLVIIEKLINSGQFLPLMTVLDGKHKKKRKFVLSKNHDSNLCRLKSEHNIDECLLSGNNDAGDIDDKDGRNQDNQGKLEKESNSKMSEKKQKDKKNKNMKEKKKKSEDCNCDSSSSFSSLDGSNYKVNLNSKYQECC</sequence>
<dbReference type="SMART" id="SM00175">
    <property type="entry name" value="RAB"/>
    <property type="match status" value="1"/>
</dbReference>
<accession>A0AAV9XZ13</accession>
<dbReference type="SMART" id="SM00173">
    <property type="entry name" value="RAS"/>
    <property type="match status" value="1"/>
</dbReference>
<keyword evidence="4" id="KW-0449">Lipoprotein</keyword>
<gene>
    <name evidence="6" type="ORF">RS030_192839</name>
</gene>
<dbReference type="NCBIfam" id="TIGR00231">
    <property type="entry name" value="small_GTP"/>
    <property type="match status" value="1"/>
</dbReference>
<evidence type="ECO:0000256" key="4">
    <source>
        <dbReference type="ARBA" id="ARBA00023288"/>
    </source>
</evidence>
<proteinExistence type="inferred from homology"/>
<feature type="compositionally biased region" description="Basic and acidic residues" evidence="5">
    <location>
        <begin position="234"/>
        <end position="275"/>
    </location>
</feature>
<dbReference type="PANTHER" id="PTHR47980">
    <property type="entry name" value="LD44762P"/>
    <property type="match status" value="1"/>
</dbReference>
<dbReference type="SMART" id="SM00176">
    <property type="entry name" value="RAN"/>
    <property type="match status" value="1"/>
</dbReference>
<evidence type="ECO:0000256" key="3">
    <source>
        <dbReference type="ARBA" id="ARBA00023134"/>
    </source>
</evidence>
<dbReference type="EMBL" id="JAWDEY010000010">
    <property type="protein sequence ID" value="KAK6589818.1"/>
    <property type="molecule type" value="Genomic_DNA"/>
</dbReference>
<dbReference type="InterPro" id="IPR027417">
    <property type="entry name" value="P-loop_NTPase"/>
</dbReference>
<dbReference type="AlphaFoldDB" id="A0AAV9XZ13"/>
<reference evidence="6 7" key="1">
    <citation type="submission" date="2023-10" db="EMBL/GenBank/DDBJ databases">
        <title>Comparative genomics analysis reveals potential genetic determinants of host preference in Cryptosporidium xiaoi.</title>
        <authorList>
            <person name="Xiao L."/>
            <person name="Li J."/>
        </authorList>
    </citation>
    <scope>NUCLEOTIDE SEQUENCE [LARGE SCALE GENOMIC DNA]</scope>
    <source>
        <strain evidence="6 7">52996</strain>
    </source>
</reference>
<comment type="similarity">
    <text evidence="1">Belongs to the small GTPase superfamily. Rab family.</text>
</comment>
<dbReference type="InterPro" id="IPR050305">
    <property type="entry name" value="Small_GTPase_Rab"/>
</dbReference>
<dbReference type="GO" id="GO:0003924">
    <property type="term" value="F:GTPase activity"/>
    <property type="evidence" value="ECO:0007669"/>
    <property type="project" value="InterPro"/>
</dbReference>
<dbReference type="GO" id="GO:0005525">
    <property type="term" value="F:GTP binding"/>
    <property type="evidence" value="ECO:0007669"/>
    <property type="project" value="UniProtKB-KW"/>
</dbReference>
<dbReference type="PROSITE" id="PS51421">
    <property type="entry name" value="RAS"/>
    <property type="match status" value="1"/>
</dbReference>
<dbReference type="Proteomes" id="UP001311799">
    <property type="component" value="Unassembled WGS sequence"/>
</dbReference>
<feature type="region of interest" description="Disordered" evidence="5">
    <location>
        <begin position="228"/>
        <end position="292"/>
    </location>
</feature>
<keyword evidence="3" id="KW-0342">GTP-binding</keyword>
<protein>
    <submittedName>
        <fullName evidence="6">Ras family SEC4</fullName>
    </submittedName>
</protein>
<evidence type="ECO:0000256" key="5">
    <source>
        <dbReference type="SAM" id="MobiDB-lite"/>
    </source>
</evidence>
<organism evidence="6 7">
    <name type="scientific">Cryptosporidium xiaoi</name>
    <dbReference type="NCBI Taxonomy" id="659607"/>
    <lineage>
        <taxon>Eukaryota</taxon>
        <taxon>Sar</taxon>
        <taxon>Alveolata</taxon>
        <taxon>Apicomplexa</taxon>
        <taxon>Conoidasida</taxon>
        <taxon>Coccidia</taxon>
        <taxon>Eucoccidiorida</taxon>
        <taxon>Eimeriorina</taxon>
        <taxon>Cryptosporidiidae</taxon>
        <taxon>Cryptosporidium</taxon>
    </lineage>
</organism>
<dbReference type="PROSITE" id="PS51419">
    <property type="entry name" value="RAB"/>
    <property type="match status" value="1"/>
</dbReference>
<name>A0AAV9XZ13_9CRYT</name>
<evidence type="ECO:0000256" key="2">
    <source>
        <dbReference type="ARBA" id="ARBA00022741"/>
    </source>
</evidence>
<comment type="caution">
    <text evidence="6">The sequence shown here is derived from an EMBL/GenBank/DDBJ whole genome shotgun (WGS) entry which is preliminary data.</text>
</comment>
<dbReference type="Gene3D" id="3.40.50.300">
    <property type="entry name" value="P-loop containing nucleotide triphosphate hydrolases"/>
    <property type="match status" value="1"/>
</dbReference>
<dbReference type="SUPFAM" id="SSF52540">
    <property type="entry name" value="P-loop containing nucleoside triphosphate hydrolases"/>
    <property type="match status" value="1"/>
</dbReference>
<dbReference type="SMART" id="SM00174">
    <property type="entry name" value="RHO"/>
    <property type="match status" value="1"/>
</dbReference>
<dbReference type="InterPro" id="IPR005225">
    <property type="entry name" value="Small_GTP-bd"/>
</dbReference>
<keyword evidence="2" id="KW-0547">Nucleotide-binding</keyword>
<dbReference type="FunFam" id="3.40.50.300:FF:001129">
    <property type="entry name" value="ras-related protein Rab-44 isoform X2"/>
    <property type="match status" value="1"/>
</dbReference>
<keyword evidence="7" id="KW-1185">Reference proteome</keyword>
<evidence type="ECO:0000256" key="1">
    <source>
        <dbReference type="ARBA" id="ARBA00006270"/>
    </source>
</evidence>
<evidence type="ECO:0000313" key="7">
    <source>
        <dbReference type="Proteomes" id="UP001311799"/>
    </source>
</evidence>
<evidence type="ECO:0000313" key="6">
    <source>
        <dbReference type="EMBL" id="KAK6589818.1"/>
    </source>
</evidence>
<dbReference type="Pfam" id="PF00071">
    <property type="entry name" value="Ras"/>
    <property type="match status" value="1"/>
</dbReference>